<proteinExistence type="predicted"/>
<organism evidence="1 2">
    <name type="scientific">Caerostris darwini</name>
    <dbReference type="NCBI Taxonomy" id="1538125"/>
    <lineage>
        <taxon>Eukaryota</taxon>
        <taxon>Metazoa</taxon>
        <taxon>Ecdysozoa</taxon>
        <taxon>Arthropoda</taxon>
        <taxon>Chelicerata</taxon>
        <taxon>Arachnida</taxon>
        <taxon>Araneae</taxon>
        <taxon>Araneomorphae</taxon>
        <taxon>Entelegynae</taxon>
        <taxon>Araneoidea</taxon>
        <taxon>Araneidae</taxon>
        <taxon>Caerostris</taxon>
    </lineage>
</organism>
<protein>
    <submittedName>
        <fullName evidence="1">Uncharacterized protein</fullName>
    </submittedName>
</protein>
<accession>A0AAV4MDD1</accession>
<evidence type="ECO:0000313" key="1">
    <source>
        <dbReference type="EMBL" id="GIX70358.1"/>
    </source>
</evidence>
<gene>
    <name evidence="1" type="ORF">CDAR_408681</name>
</gene>
<dbReference type="EMBL" id="BPLQ01000360">
    <property type="protein sequence ID" value="GIX70358.1"/>
    <property type="molecule type" value="Genomic_DNA"/>
</dbReference>
<keyword evidence="2" id="KW-1185">Reference proteome</keyword>
<name>A0AAV4MDD1_9ARAC</name>
<comment type="caution">
    <text evidence="1">The sequence shown here is derived from an EMBL/GenBank/DDBJ whole genome shotgun (WGS) entry which is preliminary data.</text>
</comment>
<sequence>MASGGEFSEGLPMFEYRKFNLDLKGLNLSNLCMMYIFVVGVEKTGKTTLVDSLTTRSTTDPFLPSFEHIGEFIRMTELGMVRQRLLELKIEHLGMPEILLTCRIWEHIFLFVYAFDNSATLRFLYKNWIVPVKRAFAKSQIGSQK</sequence>
<dbReference type="AlphaFoldDB" id="A0AAV4MDD1"/>
<evidence type="ECO:0000313" key="2">
    <source>
        <dbReference type="Proteomes" id="UP001054837"/>
    </source>
</evidence>
<dbReference type="Proteomes" id="UP001054837">
    <property type="component" value="Unassembled WGS sequence"/>
</dbReference>
<reference evidence="1 2" key="1">
    <citation type="submission" date="2021-06" db="EMBL/GenBank/DDBJ databases">
        <title>Caerostris darwini draft genome.</title>
        <authorList>
            <person name="Kono N."/>
            <person name="Arakawa K."/>
        </authorList>
    </citation>
    <scope>NUCLEOTIDE SEQUENCE [LARGE SCALE GENOMIC DNA]</scope>
</reference>